<feature type="region of interest" description="Disordered" evidence="11">
    <location>
        <begin position="550"/>
        <end position="633"/>
    </location>
</feature>
<dbReference type="GO" id="GO:0015385">
    <property type="term" value="F:sodium:proton antiporter activity"/>
    <property type="evidence" value="ECO:0007669"/>
    <property type="project" value="InterPro"/>
</dbReference>
<feature type="transmembrane region" description="Helical" evidence="12">
    <location>
        <begin position="135"/>
        <end position="158"/>
    </location>
</feature>
<evidence type="ECO:0000256" key="7">
    <source>
        <dbReference type="ARBA" id="ARBA00023053"/>
    </source>
</evidence>
<dbReference type="GeneID" id="63685308"/>
<dbReference type="GO" id="GO:0120029">
    <property type="term" value="P:proton export across plasma membrane"/>
    <property type="evidence" value="ECO:0007669"/>
    <property type="project" value="InterPro"/>
</dbReference>
<evidence type="ECO:0000256" key="8">
    <source>
        <dbReference type="ARBA" id="ARBA00023065"/>
    </source>
</evidence>
<feature type="transmembrane region" description="Helical" evidence="12">
    <location>
        <begin position="364"/>
        <end position="385"/>
    </location>
</feature>
<comment type="subcellular location">
    <subcellularLocation>
        <location evidence="1">Membrane</location>
        <topology evidence="1">Multi-pass membrane protein</topology>
    </subcellularLocation>
</comment>
<dbReference type="AlphaFoldDB" id="M5FUY0"/>
<sequence>MYFWPFDVSTVHITYACLGSFVVFFTLFSLVIREKLYLGEAIWATVFGIAIGPYGTNIVNPRSWGDADIAKVNAITMEVTRVVLALGVFAIGVELPKSYLLRHWRSLTILLLGGMTWGWLICGALIYVLVPGLQFYPALVVSACLTPTDPILAAAVCGGKYAEKHVPLHLRRILAAESAANDGLAFPFLYISLYLVLEGPGEAVRDWFLITWLYEVFVGILMGCVFGSLFRMLMKMCEKREFVDRSSSVAQYVALAIMTMGFALLLGVDELLAAFFAGTAFSWDGAFNEATEDTSFSSVMAMLFDSACFIFIGAWMPFASFYDANLTLTVWRLVVITILLLLVRRIPPILMSYKIIPDIKNFKEALFSGHFGPMGVGAVFISSLAVSKLPTPTGPISADDQQTLLAASIQPIVAFVVLWSILIHGLSIPFWTLSKRVNTLTYTWPRSPTAQPEWLNQVLRPGFSRTTTMTQPTTPTPGFVESGIVVEGEGSVDEWPEGRKAETPSQERGPVLIDEVLRTAGQPSAGDGTAGTQGGPGLARQRLVTFSAEEKGRESRVSNIGGGWLAGGPEDEAEDDEHAAKEDTSEEQASPVLEETNHPAIPDTPITLPTVPIPAALRDVANPQNAAHGAQGS</sequence>
<dbReference type="InterPro" id="IPR004712">
    <property type="entry name" value="Na+/H+_antiporter_fungi"/>
</dbReference>
<dbReference type="OrthoDB" id="2190219at2759"/>
<name>M5FUY0_DACPD</name>
<feature type="transmembrane region" description="Helical" evidence="12">
    <location>
        <begin position="405"/>
        <end position="426"/>
    </location>
</feature>
<feature type="transmembrane region" description="Helical" evidence="12">
    <location>
        <begin position="75"/>
        <end position="95"/>
    </location>
</feature>
<dbReference type="PANTHER" id="PTHR31382">
    <property type="entry name" value="NA(+)/H(+) ANTIPORTER"/>
    <property type="match status" value="1"/>
</dbReference>
<dbReference type="Proteomes" id="UP000030653">
    <property type="component" value="Unassembled WGS sequence"/>
</dbReference>
<reference evidence="14 15" key="1">
    <citation type="journal article" date="2012" name="Science">
        <title>The Paleozoic origin of enzymatic lignin decomposition reconstructed from 31 fungal genomes.</title>
        <authorList>
            <person name="Floudas D."/>
            <person name="Binder M."/>
            <person name="Riley R."/>
            <person name="Barry K."/>
            <person name="Blanchette R.A."/>
            <person name="Henrissat B."/>
            <person name="Martinez A.T."/>
            <person name="Otillar R."/>
            <person name="Spatafora J.W."/>
            <person name="Yadav J.S."/>
            <person name="Aerts A."/>
            <person name="Benoit I."/>
            <person name="Boyd A."/>
            <person name="Carlson A."/>
            <person name="Copeland A."/>
            <person name="Coutinho P.M."/>
            <person name="de Vries R.P."/>
            <person name="Ferreira P."/>
            <person name="Findley K."/>
            <person name="Foster B."/>
            <person name="Gaskell J."/>
            <person name="Glotzer D."/>
            <person name="Gorecki P."/>
            <person name="Heitman J."/>
            <person name="Hesse C."/>
            <person name="Hori C."/>
            <person name="Igarashi K."/>
            <person name="Jurgens J.A."/>
            <person name="Kallen N."/>
            <person name="Kersten P."/>
            <person name="Kohler A."/>
            <person name="Kuees U."/>
            <person name="Kumar T.K.A."/>
            <person name="Kuo A."/>
            <person name="LaButti K."/>
            <person name="Larrondo L.F."/>
            <person name="Lindquist E."/>
            <person name="Ling A."/>
            <person name="Lombard V."/>
            <person name="Lucas S."/>
            <person name="Lundell T."/>
            <person name="Martin R."/>
            <person name="McLaughlin D.J."/>
            <person name="Morgenstern I."/>
            <person name="Morin E."/>
            <person name="Murat C."/>
            <person name="Nagy L.G."/>
            <person name="Nolan M."/>
            <person name="Ohm R.A."/>
            <person name="Patyshakuliyeva A."/>
            <person name="Rokas A."/>
            <person name="Ruiz-Duenas F.J."/>
            <person name="Sabat G."/>
            <person name="Salamov A."/>
            <person name="Samejima M."/>
            <person name="Schmutz J."/>
            <person name="Slot J.C."/>
            <person name="St John F."/>
            <person name="Stenlid J."/>
            <person name="Sun H."/>
            <person name="Sun S."/>
            <person name="Syed K."/>
            <person name="Tsang A."/>
            <person name="Wiebenga A."/>
            <person name="Young D."/>
            <person name="Pisabarro A."/>
            <person name="Eastwood D.C."/>
            <person name="Martin F."/>
            <person name="Cullen D."/>
            <person name="Grigoriev I.V."/>
            <person name="Hibbett D.S."/>
        </authorList>
    </citation>
    <scope>NUCLEOTIDE SEQUENCE [LARGE SCALE GENOMIC DNA]</scope>
    <source>
        <strain evidence="14 15">DJM-731 SS1</strain>
    </source>
</reference>
<feature type="transmembrane region" description="Helical" evidence="12">
    <location>
        <begin position="324"/>
        <end position="343"/>
    </location>
</feature>
<keyword evidence="3" id="KW-0813">Transport</keyword>
<dbReference type="PANTHER" id="PTHR31382:SF4">
    <property type="entry name" value="NA(+)_H(+) ANTIPORTER"/>
    <property type="match status" value="1"/>
</dbReference>
<evidence type="ECO:0000313" key="14">
    <source>
        <dbReference type="EMBL" id="EJU01576.1"/>
    </source>
</evidence>
<feature type="transmembrane region" description="Helical" evidence="12">
    <location>
        <begin position="249"/>
        <end position="265"/>
    </location>
</feature>
<keyword evidence="7" id="KW-0915">Sodium</keyword>
<dbReference type="GO" id="GO:0005886">
    <property type="term" value="C:plasma membrane"/>
    <property type="evidence" value="ECO:0007669"/>
    <property type="project" value="InterPro"/>
</dbReference>
<dbReference type="HOGENOM" id="CLU_008635_5_2_1"/>
<proteinExistence type="inferred from homology"/>
<evidence type="ECO:0000256" key="5">
    <source>
        <dbReference type="ARBA" id="ARBA00022692"/>
    </source>
</evidence>
<gene>
    <name evidence="14" type="ORF">DACRYDRAFT_116686</name>
</gene>
<keyword evidence="9 12" id="KW-0472">Membrane</keyword>
<evidence type="ECO:0000259" key="13">
    <source>
        <dbReference type="Pfam" id="PF00999"/>
    </source>
</evidence>
<dbReference type="RefSeq" id="XP_040628473.1">
    <property type="nucleotide sequence ID" value="XM_040770246.1"/>
</dbReference>
<dbReference type="InterPro" id="IPR006153">
    <property type="entry name" value="Cation/H_exchanger_TM"/>
</dbReference>
<dbReference type="STRING" id="1858805.M5FUY0"/>
<feature type="domain" description="Cation/H+ exchanger transmembrane" evidence="13">
    <location>
        <begin position="26"/>
        <end position="431"/>
    </location>
</feature>
<feature type="transmembrane region" description="Helical" evidence="12">
    <location>
        <begin position="209"/>
        <end position="229"/>
    </location>
</feature>
<organism evidence="14 15">
    <name type="scientific">Dacryopinax primogenitus (strain DJM 731)</name>
    <name type="common">Brown rot fungus</name>
    <dbReference type="NCBI Taxonomy" id="1858805"/>
    <lineage>
        <taxon>Eukaryota</taxon>
        <taxon>Fungi</taxon>
        <taxon>Dikarya</taxon>
        <taxon>Basidiomycota</taxon>
        <taxon>Agaricomycotina</taxon>
        <taxon>Dacrymycetes</taxon>
        <taxon>Dacrymycetales</taxon>
        <taxon>Dacrymycetaceae</taxon>
        <taxon>Dacryopinax</taxon>
    </lineage>
</organism>
<keyword evidence="4" id="KW-0050">Antiport</keyword>
<keyword evidence="15" id="KW-1185">Reference proteome</keyword>
<evidence type="ECO:0000313" key="15">
    <source>
        <dbReference type="Proteomes" id="UP000030653"/>
    </source>
</evidence>
<evidence type="ECO:0000256" key="11">
    <source>
        <dbReference type="SAM" id="MobiDB-lite"/>
    </source>
</evidence>
<dbReference type="GO" id="GO:0036376">
    <property type="term" value="P:sodium ion export across plasma membrane"/>
    <property type="evidence" value="ECO:0007669"/>
    <property type="project" value="InterPro"/>
</dbReference>
<dbReference type="GO" id="GO:0030007">
    <property type="term" value="P:intracellular potassium ion homeostasis"/>
    <property type="evidence" value="ECO:0007669"/>
    <property type="project" value="TreeGrafter"/>
</dbReference>
<evidence type="ECO:0000256" key="3">
    <source>
        <dbReference type="ARBA" id="ARBA00022448"/>
    </source>
</evidence>
<protein>
    <recommendedName>
        <fullName evidence="13">Cation/H+ exchanger transmembrane domain-containing protein</fullName>
    </recommendedName>
</protein>
<evidence type="ECO:0000256" key="6">
    <source>
        <dbReference type="ARBA" id="ARBA00022989"/>
    </source>
</evidence>
<evidence type="ECO:0000256" key="9">
    <source>
        <dbReference type="ARBA" id="ARBA00023136"/>
    </source>
</evidence>
<keyword evidence="8" id="KW-0406">Ion transport</keyword>
<dbReference type="OMA" id="GWIEPER"/>
<keyword evidence="10" id="KW-0739">Sodium transport</keyword>
<evidence type="ECO:0000256" key="4">
    <source>
        <dbReference type="ARBA" id="ARBA00022449"/>
    </source>
</evidence>
<feature type="transmembrane region" description="Helical" evidence="12">
    <location>
        <begin position="107"/>
        <end position="129"/>
    </location>
</feature>
<dbReference type="EMBL" id="JH795864">
    <property type="protein sequence ID" value="EJU01576.1"/>
    <property type="molecule type" value="Genomic_DNA"/>
</dbReference>
<feature type="transmembrane region" description="Helical" evidence="12">
    <location>
        <begin position="299"/>
        <end position="318"/>
    </location>
</feature>
<dbReference type="Pfam" id="PF00999">
    <property type="entry name" value="Na_H_Exchanger"/>
    <property type="match status" value="1"/>
</dbReference>
<keyword evidence="6 12" id="KW-1133">Transmembrane helix</keyword>
<evidence type="ECO:0000256" key="10">
    <source>
        <dbReference type="ARBA" id="ARBA00023201"/>
    </source>
</evidence>
<evidence type="ECO:0000256" key="2">
    <source>
        <dbReference type="ARBA" id="ARBA00005248"/>
    </source>
</evidence>
<accession>M5FUY0</accession>
<feature type="transmembrane region" description="Helical" evidence="12">
    <location>
        <begin position="12"/>
        <end position="32"/>
    </location>
</feature>
<feature type="transmembrane region" description="Helical" evidence="12">
    <location>
        <begin position="37"/>
        <end position="55"/>
    </location>
</feature>
<evidence type="ECO:0000256" key="1">
    <source>
        <dbReference type="ARBA" id="ARBA00004141"/>
    </source>
</evidence>
<comment type="similarity">
    <text evidence="2">Belongs to the fungal Na(+)/H(+) exchanger family.</text>
</comment>
<dbReference type="GO" id="GO:0042391">
    <property type="term" value="P:regulation of membrane potential"/>
    <property type="evidence" value="ECO:0007669"/>
    <property type="project" value="InterPro"/>
</dbReference>
<evidence type="ECO:0000256" key="12">
    <source>
        <dbReference type="SAM" id="Phobius"/>
    </source>
</evidence>
<keyword evidence="5 12" id="KW-0812">Transmembrane</keyword>
<feature type="transmembrane region" description="Helical" evidence="12">
    <location>
        <begin position="179"/>
        <end position="197"/>
    </location>
</feature>